<keyword evidence="1" id="KW-0732">Signal</keyword>
<feature type="chain" id="PRO_5018236837" evidence="1">
    <location>
        <begin position="21"/>
        <end position="246"/>
    </location>
</feature>
<reference evidence="2 3" key="1">
    <citation type="journal article" date="2018" name="Proc. R. Soc. B">
        <title>A non-coding region near Follistatin controls head colour polymorphism in the Gouldian finch.</title>
        <authorList>
            <person name="Toomey M.B."/>
            <person name="Marques C.I."/>
            <person name="Andrade P."/>
            <person name="Araujo P.M."/>
            <person name="Sabatino S."/>
            <person name="Gazda M.A."/>
            <person name="Afonso S."/>
            <person name="Lopes R.J."/>
            <person name="Corbo J.C."/>
            <person name="Carneiro M."/>
        </authorList>
    </citation>
    <scope>NUCLEOTIDE SEQUENCE [LARGE SCALE GENOMIC DNA]</scope>
    <source>
        <strain evidence="2">Red01</strain>
        <tissue evidence="2">Muscle</tissue>
    </source>
</reference>
<keyword evidence="3" id="KW-1185">Reference proteome</keyword>
<sequence>MVLGVGTRFWVLGVLGITGAQNELEQNEQEHRVEKTSKTIWFCCSTGRAQPGCAARGPKACIAAEAPAGVGSGASTLPLQNQRQEIVLEQLHSFLATWGSRGELREVDQRGQTSHMLGLIQPQSSSCLSRCCRVKLEPFNKAMNCRSDLCLAVSPSPSQQRAPVPVTLQQHCSEFSYLCKQLGTEVWNSRGLRDRLGRNPPEGENEFLAAIPIPIPYYLATPPLPGGHRGDLRTLLYLSQQLTPHP</sequence>
<organism evidence="2 3">
    <name type="scientific">Chloebia gouldiae</name>
    <name type="common">Gouldian finch</name>
    <name type="synonym">Erythrura gouldiae</name>
    <dbReference type="NCBI Taxonomy" id="44316"/>
    <lineage>
        <taxon>Eukaryota</taxon>
        <taxon>Metazoa</taxon>
        <taxon>Chordata</taxon>
        <taxon>Craniata</taxon>
        <taxon>Vertebrata</taxon>
        <taxon>Euteleostomi</taxon>
        <taxon>Archelosauria</taxon>
        <taxon>Archosauria</taxon>
        <taxon>Dinosauria</taxon>
        <taxon>Saurischia</taxon>
        <taxon>Theropoda</taxon>
        <taxon>Coelurosauria</taxon>
        <taxon>Aves</taxon>
        <taxon>Neognathae</taxon>
        <taxon>Neoaves</taxon>
        <taxon>Telluraves</taxon>
        <taxon>Australaves</taxon>
        <taxon>Passeriformes</taxon>
        <taxon>Passeroidea</taxon>
        <taxon>Passeridae</taxon>
        <taxon>Chloebia</taxon>
    </lineage>
</organism>
<comment type="caution">
    <text evidence="2">The sequence shown here is derived from an EMBL/GenBank/DDBJ whole genome shotgun (WGS) entry which is preliminary data.</text>
</comment>
<dbReference type="EMBL" id="QUSF01000081">
    <property type="protein sequence ID" value="RLV94690.1"/>
    <property type="molecule type" value="Genomic_DNA"/>
</dbReference>
<feature type="signal peptide" evidence="1">
    <location>
        <begin position="1"/>
        <end position="20"/>
    </location>
</feature>
<name>A0A3L8S209_CHLGU</name>
<accession>A0A3L8S209</accession>
<protein>
    <submittedName>
        <fullName evidence="2">Uncharacterized protein</fullName>
    </submittedName>
</protein>
<gene>
    <name evidence="2" type="ORF">DV515_00013020</name>
</gene>
<dbReference type="AlphaFoldDB" id="A0A3L8S209"/>
<proteinExistence type="predicted"/>
<evidence type="ECO:0000313" key="3">
    <source>
        <dbReference type="Proteomes" id="UP000276834"/>
    </source>
</evidence>
<evidence type="ECO:0000256" key="1">
    <source>
        <dbReference type="SAM" id="SignalP"/>
    </source>
</evidence>
<evidence type="ECO:0000313" key="2">
    <source>
        <dbReference type="EMBL" id="RLV94690.1"/>
    </source>
</evidence>
<dbReference type="Proteomes" id="UP000276834">
    <property type="component" value="Unassembled WGS sequence"/>
</dbReference>